<sequence length="213" mass="21441">MLAAFVPARSGERVLEAGCGSGAAFLCLAARVPGLDVAAVEREPSMAALARANAAANGVTARVEDGDVADPAMARSLGPFHHALANPPFWPGGTPPPGAIRRAATHESDAGLDAWASFLAAGLKRGGTASMILPAARFDAGIAALRGAGMGATLLLPLVPRDGMEAKRVLLRGRKGAKGPARILPPLALHLADGTFTLAVEDVLRGAAPLGPG</sequence>
<evidence type="ECO:0000313" key="5">
    <source>
        <dbReference type="Proteomes" id="UP000680815"/>
    </source>
</evidence>
<dbReference type="GO" id="GO:0032259">
    <property type="term" value="P:methylation"/>
    <property type="evidence" value="ECO:0007669"/>
    <property type="project" value="UniProtKB-KW"/>
</dbReference>
<evidence type="ECO:0000256" key="2">
    <source>
        <dbReference type="ARBA" id="ARBA00022691"/>
    </source>
</evidence>
<feature type="domain" description="Methyltransferase small" evidence="3">
    <location>
        <begin position="2"/>
        <end position="92"/>
    </location>
</feature>
<dbReference type="Proteomes" id="UP000680815">
    <property type="component" value="Unassembled WGS sequence"/>
</dbReference>
<dbReference type="SUPFAM" id="SSF53335">
    <property type="entry name" value="S-adenosyl-L-methionine-dependent methyltransferases"/>
    <property type="match status" value="1"/>
</dbReference>
<dbReference type="EMBL" id="JAGIYZ010000009">
    <property type="protein sequence ID" value="MBP0464384.1"/>
    <property type="molecule type" value="Genomic_DNA"/>
</dbReference>
<dbReference type="Pfam" id="PF05175">
    <property type="entry name" value="MTS"/>
    <property type="match status" value="1"/>
</dbReference>
<dbReference type="Gene3D" id="3.40.50.150">
    <property type="entry name" value="Vaccinia Virus protein VP39"/>
    <property type="match status" value="1"/>
</dbReference>
<dbReference type="InterPro" id="IPR007848">
    <property type="entry name" value="Small_mtfrase_dom"/>
</dbReference>
<gene>
    <name evidence="4" type="ORF">J5Y09_10705</name>
</gene>
<protein>
    <submittedName>
        <fullName evidence="4">Methyltransferase domain-containing protein</fullName>
    </submittedName>
</protein>
<dbReference type="CDD" id="cd02440">
    <property type="entry name" value="AdoMet_MTases"/>
    <property type="match status" value="1"/>
</dbReference>
<accession>A0ABS4AT16</accession>
<reference evidence="4 5" key="1">
    <citation type="submission" date="2021-03" db="EMBL/GenBank/DDBJ databases">
        <authorList>
            <person name="So Y."/>
        </authorList>
    </citation>
    <scope>NUCLEOTIDE SEQUENCE [LARGE SCALE GENOMIC DNA]</scope>
    <source>
        <strain evidence="4 5">PWR1</strain>
    </source>
</reference>
<name>A0ABS4AT16_9PROT</name>
<dbReference type="PANTHER" id="PTHR47739:SF1">
    <property type="entry name" value="TRNA1(VAL) (ADENINE(37)-N6)-METHYLTRANSFERASE"/>
    <property type="match status" value="1"/>
</dbReference>
<evidence type="ECO:0000256" key="1">
    <source>
        <dbReference type="ARBA" id="ARBA00022603"/>
    </source>
</evidence>
<dbReference type="InterPro" id="IPR029063">
    <property type="entry name" value="SAM-dependent_MTases_sf"/>
</dbReference>
<dbReference type="GO" id="GO:0008168">
    <property type="term" value="F:methyltransferase activity"/>
    <property type="evidence" value="ECO:0007669"/>
    <property type="project" value="UniProtKB-KW"/>
</dbReference>
<keyword evidence="5" id="KW-1185">Reference proteome</keyword>
<evidence type="ECO:0000259" key="3">
    <source>
        <dbReference type="Pfam" id="PF05175"/>
    </source>
</evidence>
<keyword evidence="1 4" id="KW-0489">Methyltransferase</keyword>
<evidence type="ECO:0000313" key="4">
    <source>
        <dbReference type="EMBL" id="MBP0464384.1"/>
    </source>
</evidence>
<keyword evidence="1 4" id="KW-0808">Transferase</keyword>
<keyword evidence="2" id="KW-0949">S-adenosyl-L-methionine</keyword>
<proteinExistence type="predicted"/>
<dbReference type="InterPro" id="IPR050210">
    <property type="entry name" value="tRNA_Adenine-N(6)_MTase"/>
</dbReference>
<comment type="caution">
    <text evidence="4">The sequence shown here is derived from an EMBL/GenBank/DDBJ whole genome shotgun (WGS) entry which is preliminary data.</text>
</comment>
<dbReference type="PANTHER" id="PTHR47739">
    <property type="entry name" value="TRNA1(VAL) (ADENINE(37)-N6)-METHYLTRANSFERASE"/>
    <property type="match status" value="1"/>
</dbReference>
<organism evidence="4 5">
    <name type="scientific">Roseomonas nitratireducens</name>
    <dbReference type="NCBI Taxonomy" id="2820810"/>
    <lineage>
        <taxon>Bacteria</taxon>
        <taxon>Pseudomonadati</taxon>
        <taxon>Pseudomonadota</taxon>
        <taxon>Alphaproteobacteria</taxon>
        <taxon>Acetobacterales</taxon>
        <taxon>Roseomonadaceae</taxon>
        <taxon>Roseomonas</taxon>
    </lineage>
</organism>